<reference evidence="9 10" key="1">
    <citation type="submission" date="2024-05" db="EMBL/GenBank/DDBJ databases">
        <title>The nuclear and mitochondrial genome assemblies of Tetragonisca angustula (Apidae: Meliponini), a tiny yet remarkable pollinator in the Neotropics.</title>
        <authorList>
            <person name="Ferrari R."/>
            <person name="Ricardo P.C."/>
            <person name="Dias F.C."/>
            <person name="Araujo N.S."/>
            <person name="Soares D.O."/>
            <person name="Zhou Q.-S."/>
            <person name="Zhu C.-D."/>
            <person name="Coutinho L."/>
            <person name="Airas M.C."/>
            <person name="Batista T.M."/>
        </authorList>
    </citation>
    <scope>NUCLEOTIDE SEQUENCE [LARGE SCALE GENOMIC DNA]</scope>
    <source>
        <strain evidence="9">ASF017062</strain>
        <tissue evidence="9">Abdomen</tissue>
    </source>
</reference>
<evidence type="ECO:0000256" key="4">
    <source>
        <dbReference type="ARBA" id="ARBA00023273"/>
    </source>
</evidence>
<evidence type="ECO:0000313" key="9">
    <source>
        <dbReference type="EMBL" id="KAK9308218.1"/>
    </source>
</evidence>
<dbReference type="InterPro" id="IPR032840">
    <property type="entry name" value="CFAP91_dom"/>
</dbReference>
<evidence type="ECO:0000256" key="7">
    <source>
        <dbReference type="SAM" id="Coils"/>
    </source>
</evidence>
<evidence type="ECO:0000259" key="8">
    <source>
        <dbReference type="Pfam" id="PF14738"/>
    </source>
</evidence>
<evidence type="ECO:0000256" key="1">
    <source>
        <dbReference type="ARBA" id="ARBA00004430"/>
    </source>
</evidence>
<keyword evidence="4" id="KW-0966">Cell projection</keyword>
<feature type="coiled-coil region" evidence="7">
    <location>
        <begin position="237"/>
        <end position="296"/>
    </location>
</feature>
<dbReference type="PANTHER" id="PTHR22455:SF10">
    <property type="entry name" value="CILIA- AND FLAGELLA-ASSOCIATED PROTEIN 91"/>
    <property type="match status" value="1"/>
</dbReference>
<evidence type="ECO:0000256" key="5">
    <source>
        <dbReference type="ARBA" id="ARBA00029468"/>
    </source>
</evidence>
<protein>
    <recommendedName>
        <fullName evidence="6">Cilia- and flagella-associated protein 91</fullName>
    </recommendedName>
</protein>
<dbReference type="PANTHER" id="PTHR22455">
    <property type="entry name" value="CILIA- AND FLAGELLA-ASSOCIATED PROTEIN 91"/>
    <property type="match status" value="1"/>
</dbReference>
<dbReference type="Proteomes" id="UP001432146">
    <property type="component" value="Unassembled WGS sequence"/>
</dbReference>
<evidence type="ECO:0000256" key="6">
    <source>
        <dbReference type="ARBA" id="ARBA00029555"/>
    </source>
</evidence>
<comment type="caution">
    <text evidence="9">The sequence shown here is derived from an EMBL/GenBank/DDBJ whole genome shotgun (WGS) entry which is preliminary data.</text>
</comment>
<proteinExistence type="inferred from homology"/>
<keyword evidence="10" id="KW-1185">Reference proteome</keyword>
<dbReference type="AlphaFoldDB" id="A0AAW1AH78"/>
<gene>
    <name evidence="9" type="ORF">QLX08_001693</name>
</gene>
<keyword evidence="3" id="KW-0206">Cytoskeleton</keyword>
<sequence>MSGRQILNQSSYTACGIKPKFQISNIQKNIYKNVVPTYKSKIKYLKRSLKKQCNNEKENWIAEFKIMAGHYKSTKVEYCNSFKCHRPIIPFLVSETQNINIPVRFNHAILSDIVTNAQKHSHLTCYTFSPKLKPFRNIGTQTDYRDSESQTVPWEPPYKIKSGYYPEALSIAHLTWNHGLQIGNHDLEIINRMRKKKALETVLPPMDTPANIKKRTAMLNALEIDEWTYRESEIQAIIDYRLELMSEISKLREYEKEKKIQDRLDRLTNLLFVRKNKEINSIRHKLRRELRKLYKRQQQKSEPFKRDIIKEHSNPSSELYAPQMRYGEHPKRRHEVIEKESLGETCIENVIEINTLPSWLPTYEELSAIEPRPKSADLCIRATRWTKEKLSQLHSDLKANRLNTKTIETPLLLKRKYKLSSPPSTPYKTSTENIINARLHQLSMFIQKIIRGRGIQCMMFEGRNRCRELIEELQSSHGLEEHSKKQYQKEKAHTLELQHLQSEKSMQEDHLCEILNSLEGMTVSGMLDFLSKELIRLEDERRIHAFALLAERERAMREAAEAGRRQLEYNRRREFDEMFRQTIKINQESVESYLEDIIKEGIEWISDETTKICVSKLCDKIDDISKAAQKNATKLAEEEMVANVIYNFVLPEVERTTVRKNLRKKQQTYLQNAHAVIYKEILNLPVIENKNVSITGCGKKDNKKIEIQN</sequence>
<keyword evidence="2" id="KW-0963">Cytoplasm</keyword>
<dbReference type="Pfam" id="PF14738">
    <property type="entry name" value="CFAP91"/>
    <property type="match status" value="1"/>
</dbReference>
<dbReference type="GO" id="GO:0005930">
    <property type="term" value="C:axoneme"/>
    <property type="evidence" value="ECO:0007669"/>
    <property type="project" value="UniProtKB-SubCell"/>
</dbReference>
<comment type="subcellular location">
    <subcellularLocation>
        <location evidence="1">Cytoplasm</location>
        <location evidence="1">Cytoskeleton</location>
        <location evidence="1">Cilium axoneme</location>
    </subcellularLocation>
</comment>
<keyword evidence="7" id="KW-0175">Coiled coil</keyword>
<evidence type="ECO:0000313" key="10">
    <source>
        <dbReference type="Proteomes" id="UP001432146"/>
    </source>
</evidence>
<organism evidence="9 10">
    <name type="scientific">Tetragonisca angustula</name>
    <dbReference type="NCBI Taxonomy" id="166442"/>
    <lineage>
        <taxon>Eukaryota</taxon>
        <taxon>Metazoa</taxon>
        <taxon>Ecdysozoa</taxon>
        <taxon>Arthropoda</taxon>
        <taxon>Hexapoda</taxon>
        <taxon>Insecta</taxon>
        <taxon>Pterygota</taxon>
        <taxon>Neoptera</taxon>
        <taxon>Endopterygota</taxon>
        <taxon>Hymenoptera</taxon>
        <taxon>Apocrita</taxon>
        <taxon>Aculeata</taxon>
        <taxon>Apoidea</taxon>
        <taxon>Anthophila</taxon>
        <taxon>Apidae</taxon>
        <taxon>Tetragonisca</taxon>
    </lineage>
</organism>
<dbReference type="EMBL" id="JAWNGG020000022">
    <property type="protein sequence ID" value="KAK9308218.1"/>
    <property type="molecule type" value="Genomic_DNA"/>
</dbReference>
<evidence type="ECO:0000256" key="2">
    <source>
        <dbReference type="ARBA" id="ARBA00022490"/>
    </source>
</evidence>
<comment type="similarity">
    <text evidence="5">Belongs to the CFAP91 family.</text>
</comment>
<name>A0AAW1AH78_9HYME</name>
<dbReference type="InterPro" id="IPR026720">
    <property type="entry name" value="CFAP91"/>
</dbReference>
<accession>A0AAW1AH78</accession>
<evidence type="ECO:0000256" key="3">
    <source>
        <dbReference type="ARBA" id="ARBA00023212"/>
    </source>
</evidence>
<feature type="domain" description="CFAP91" evidence="8">
    <location>
        <begin position="140"/>
        <end position="292"/>
    </location>
</feature>